<sequence length="136" mass="15857">MHQYACMHLLKAARRALRLNNKLERSIHAYGQTGKFKPVLTDCSYHFQQVIIITGFIKNGLSANLICRPYFIGVATAAIDDHWDMSALFVYFKVTDDFKSVRIWHLKINANQIRICCITRQNFQHHQTVRKNTYLA</sequence>
<accession>A0ABN7RIT6</accession>
<evidence type="ECO:0000313" key="2">
    <source>
        <dbReference type="Proteomes" id="UP000679725"/>
    </source>
</evidence>
<protein>
    <submittedName>
        <fullName evidence="1">Uncharacterized protein</fullName>
    </submittedName>
</protein>
<comment type="caution">
    <text evidence="1">The sequence shown here is derived from an EMBL/GenBank/DDBJ whole genome shotgun (WGS) entry which is preliminary data.</text>
</comment>
<reference evidence="1 2" key="1">
    <citation type="submission" date="2021-04" db="EMBL/GenBank/DDBJ databases">
        <authorList>
            <person name="Rodrigo-Torres L."/>
            <person name="Arahal R. D."/>
            <person name="Lucena T."/>
        </authorList>
    </citation>
    <scope>NUCLEOTIDE SEQUENCE [LARGE SCALE GENOMIC DNA]</scope>
    <source>
        <strain evidence="1 2">CECT 9623</strain>
    </source>
</reference>
<dbReference type="EMBL" id="CAJRAU010000012">
    <property type="protein sequence ID" value="CAG5074608.1"/>
    <property type="molecule type" value="Genomic_DNA"/>
</dbReference>
<dbReference type="Proteomes" id="UP000679725">
    <property type="component" value="Unassembled WGS sequence"/>
</dbReference>
<organism evidence="1 2">
    <name type="scientific">Dyadobacter linearis</name>
    <dbReference type="NCBI Taxonomy" id="2823330"/>
    <lineage>
        <taxon>Bacteria</taxon>
        <taxon>Pseudomonadati</taxon>
        <taxon>Bacteroidota</taxon>
        <taxon>Cytophagia</taxon>
        <taxon>Cytophagales</taxon>
        <taxon>Spirosomataceae</taxon>
        <taxon>Dyadobacter</taxon>
    </lineage>
</organism>
<evidence type="ECO:0000313" key="1">
    <source>
        <dbReference type="EMBL" id="CAG5074608.1"/>
    </source>
</evidence>
<keyword evidence="2" id="KW-1185">Reference proteome</keyword>
<proteinExistence type="predicted"/>
<name>A0ABN7RIT6_9BACT</name>
<gene>
    <name evidence="1" type="ORF">DYBT9623_05295</name>
</gene>